<dbReference type="PANTHER" id="PTHR11717:SF7">
    <property type="entry name" value="LOW MOLECULAR WEIGHT PHOSPHOTYROSINE PROTEIN PHOSPHATASE"/>
    <property type="match status" value="1"/>
</dbReference>
<dbReference type="PANTHER" id="PTHR11717">
    <property type="entry name" value="LOW MOLECULAR WEIGHT PROTEIN TYROSINE PHOSPHATASE"/>
    <property type="match status" value="1"/>
</dbReference>
<protein>
    <recommendedName>
        <fullName evidence="2">protein-tyrosine-phosphatase</fullName>
        <ecNumber evidence="2">3.1.3.48</ecNumber>
    </recommendedName>
</protein>
<dbReference type="GO" id="GO:0004725">
    <property type="term" value="F:protein tyrosine phosphatase activity"/>
    <property type="evidence" value="ECO:0007669"/>
    <property type="project" value="UniProtKB-EC"/>
</dbReference>
<comment type="similarity">
    <text evidence="1">Belongs to the low molecular weight phosphotyrosine protein phosphatase family.</text>
</comment>
<dbReference type="Proteomes" id="UP001385499">
    <property type="component" value="Unassembled WGS sequence"/>
</dbReference>
<gene>
    <name evidence="6" type="ORF">V6575_20090</name>
</gene>
<feature type="domain" description="Phosphotyrosine protein phosphatase I" evidence="5">
    <location>
        <begin position="2"/>
        <end position="147"/>
    </location>
</feature>
<dbReference type="RefSeq" id="WP_340276907.1">
    <property type="nucleotide sequence ID" value="NZ_JBAKIA010000018.1"/>
</dbReference>
<evidence type="ECO:0000256" key="3">
    <source>
        <dbReference type="ARBA" id="ARBA00022801"/>
    </source>
</evidence>
<keyword evidence="4" id="KW-0904">Protein phosphatase</keyword>
<dbReference type="Pfam" id="PF01451">
    <property type="entry name" value="LMWPc"/>
    <property type="match status" value="1"/>
</dbReference>
<keyword evidence="7" id="KW-1185">Reference proteome</keyword>
<proteinExistence type="inferred from homology"/>
<evidence type="ECO:0000313" key="6">
    <source>
        <dbReference type="EMBL" id="MEJ8476397.1"/>
    </source>
</evidence>
<dbReference type="PRINTS" id="PR00719">
    <property type="entry name" value="LMWPTPASE"/>
</dbReference>
<keyword evidence="3 6" id="KW-0378">Hydrolase</keyword>
<comment type="caution">
    <text evidence="6">The sequence shown here is derived from an EMBL/GenBank/DDBJ whole genome shotgun (WGS) entry which is preliminary data.</text>
</comment>
<evidence type="ECO:0000256" key="4">
    <source>
        <dbReference type="ARBA" id="ARBA00022912"/>
    </source>
</evidence>
<evidence type="ECO:0000313" key="7">
    <source>
        <dbReference type="Proteomes" id="UP001385499"/>
    </source>
</evidence>
<dbReference type="EMBL" id="JBAKIA010000018">
    <property type="protein sequence ID" value="MEJ8476397.1"/>
    <property type="molecule type" value="Genomic_DNA"/>
</dbReference>
<reference evidence="6 7" key="1">
    <citation type="submission" date="2024-02" db="EMBL/GenBank/DDBJ databases">
        <title>Roseibium algae sp. nov., isolated from marine alga (Grateloupia sp.), showing potential in myo-inositol conversion.</title>
        <authorList>
            <person name="Wang Y."/>
        </authorList>
    </citation>
    <scope>NUCLEOTIDE SEQUENCE [LARGE SCALE GENOMIC DNA]</scope>
    <source>
        <strain evidence="6 7">H3510</strain>
    </source>
</reference>
<name>A0ABU8TR50_9HYPH</name>
<evidence type="ECO:0000259" key="5">
    <source>
        <dbReference type="SMART" id="SM00226"/>
    </source>
</evidence>
<dbReference type="InterPro" id="IPR017867">
    <property type="entry name" value="Tyr_phospatase_low_mol_wt"/>
</dbReference>
<dbReference type="InterPro" id="IPR023485">
    <property type="entry name" value="Ptyr_pPase"/>
</dbReference>
<dbReference type="Gene3D" id="3.40.50.2300">
    <property type="match status" value="1"/>
</dbReference>
<sequence length="154" mass="16971">MTSILFVCLGNICRSPLAEGVFRHALDQTGRANQITIDSAGTGAWHVGSLPDPRSMDVALRHNIDISGQRARQVRLEDFGNFDYIFAMDQDNLSDLQAHAPSRSRAALRLFLTDPDTDVPDPYYGGDKGFETIYQMLKGGSEKLLKELIASDPS</sequence>
<evidence type="ECO:0000256" key="1">
    <source>
        <dbReference type="ARBA" id="ARBA00011063"/>
    </source>
</evidence>
<dbReference type="CDD" id="cd16343">
    <property type="entry name" value="LMWPTP"/>
    <property type="match status" value="1"/>
</dbReference>
<dbReference type="InterPro" id="IPR036196">
    <property type="entry name" value="Ptyr_pPase_sf"/>
</dbReference>
<dbReference type="SUPFAM" id="SSF52788">
    <property type="entry name" value="Phosphotyrosine protein phosphatases I"/>
    <property type="match status" value="1"/>
</dbReference>
<dbReference type="InterPro" id="IPR050438">
    <property type="entry name" value="LMW_PTPase"/>
</dbReference>
<dbReference type="EC" id="3.1.3.48" evidence="2"/>
<accession>A0ABU8TR50</accession>
<evidence type="ECO:0000256" key="2">
    <source>
        <dbReference type="ARBA" id="ARBA00013064"/>
    </source>
</evidence>
<organism evidence="6 7">
    <name type="scientific">Roseibium algae</name>
    <dbReference type="NCBI Taxonomy" id="3123038"/>
    <lineage>
        <taxon>Bacteria</taxon>
        <taxon>Pseudomonadati</taxon>
        <taxon>Pseudomonadota</taxon>
        <taxon>Alphaproteobacteria</taxon>
        <taxon>Hyphomicrobiales</taxon>
        <taxon>Stappiaceae</taxon>
        <taxon>Roseibium</taxon>
    </lineage>
</organism>
<dbReference type="SMART" id="SM00226">
    <property type="entry name" value="LMWPc"/>
    <property type="match status" value="1"/>
</dbReference>